<keyword evidence="4 6" id="KW-0175">Coiled coil</keyword>
<evidence type="ECO:0000256" key="5">
    <source>
        <dbReference type="ARBA" id="ARBA00023136"/>
    </source>
</evidence>
<keyword evidence="11" id="KW-1185">Reference proteome</keyword>
<evidence type="ECO:0000313" key="10">
    <source>
        <dbReference type="EMBL" id="KAF6037220.1"/>
    </source>
</evidence>
<evidence type="ECO:0000259" key="9">
    <source>
        <dbReference type="PROSITE" id="PS50913"/>
    </source>
</evidence>
<feature type="signal peptide" evidence="8">
    <location>
        <begin position="1"/>
        <end position="23"/>
    </location>
</feature>
<dbReference type="Gene3D" id="1.10.220.60">
    <property type="entry name" value="GRIP domain"/>
    <property type="match status" value="1"/>
</dbReference>
<dbReference type="PANTHER" id="PTHR23157">
    <property type="entry name" value="GRIP AND COILED-COIL DOMAIN-CONTAINING PROTEIN 1"/>
    <property type="match status" value="1"/>
</dbReference>
<dbReference type="EMBL" id="VXIV02000603">
    <property type="protein sequence ID" value="KAF6037220.1"/>
    <property type="molecule type" value="Genomic_DNA"/>
</dbReference>
<reference evidence="10" key="1">
    <citation type="submission" date="2020-06" db="EMBL/GenBank/DDBJ databases">
        <title>Draft genome of Bugula neritina, a colonial animal packing powerful symbionts and potential medicines.</title>
        <authorList>
            <person name="Rayko M."/>
        </authorList>
    </citation>
    <scope>NUCLEOTIDE SEQUENCE [LARGE SCALE GENOMIC DNA]</scope>
    <source>
        <strain evidence="10">Kwan_BN1</strain>
    </source>
</reference>
<gene>
    <name evidence="10" type="ORF">EB796_004472</name>
</gene>
<evidence type="ECO:0000256" key="8">
    <source>
        <dbReference type="SAM" id="SignalP"/>
    </source>
</evidence>
<evidence type="ECO:0000256" key="4">
    <source>
        <dbReference type="ARBA" id="ARBA00023054"/>
    </source>
</evidence>
<feature type="region of interest" description="Disordered" evidence="7">
    <location>
        <begin position="800"/>
        <end position="855"/>
    </location>
</feature>
<comment type="subcellular location">
    <subcellularLocation>
        <location evidence="2">Cytoplasm</location>
    </subcellularLocation>
    <subcellularLocation>
        <location evidence="1">Endomembrane system</location>
        <topology evidence="1">Peripheral membrane protein</topology>
    </subcellularLocation>
</comment>
<feature type="coiled-coil region" evidence="6">
    <location>
        <begin position="296"/>
        <end position="344"/>
    </location>
</feature>
<evidence type="ECO:0000313" key="11">
    <source>
        <dbReference type="Proteomes" id="UP000593567"/>
    </source>
</evidence>
<dbReference type="GO" id="GO:0005794">
    <property type="term" value="C:Golgi apparatus"/>
    <property type="evidence" value="ECO:0007669"/>
    <property type="project" value="TreeGrafter"/>
</dbReference>
<dbReference type="OrthoDB" id="5848685at2759"/>
<keyword evidence="3" id="KW-0963">Cytoplasm</keyword>
<comment type="caution">
    <text evidence="10">The sequence shown here is derived from an EMBL/GenBank/DDBJ whole genome shotgun (WGS) entry which is preliminary data.</text>
</comment>
<evidence type="ECO:0000256" key="2">
    <source>
        <dbReference type="ARBA" id="ARBA00004496"/>
    </source>
</evidence>
<dbReference type="SMART" id="SM00755">
    <property type="entry name" value="Grip"/>
    <property type="match status" value="1"/>
</dbReference>
<dbReference type="InterPro" id="IPR051952">
    <property type="entry name" value="Golgi-autophagy_related"/>
</dbReference>
<dbReference type="PANTHER" id="PTHR23157:SF25">
    <property type="entry name" value="GRIP AND COILED-COIL DOMAIN-CONTAINING PROTEIN 1"/>
    <property type="match status" value="1"/>
</dbReference>
<dbReference type="PROSITE" id="PS50913">
    <property type="entry name" value="GRIP"/>
    <property type="match status" value="1"/>
</dbReference>
<feature type="chain" id="PRO_5029633340" description="GRIP domain-containing protein" evidence="8">
    <location>
        <begin position="24"/>
        <end position="942"/>
    </location>
</feature>
<proteinExistence type="predicted"/>
<evidence type="ECO:0000256" key="1">
    <source>
        <dbReference type="ARBA" id="ARBA00004184"/>
    </source>
</evidence>
<feature type="domain" description="GRIP" evidence="9">
    <location>
        <begin position="873"/>
        <end position="922"/>
    </location>
</feature>
<dbReference type="AlphaFoldDB" id="A0A7J7KEZ5"/>
<keyword evidence="5" id="KW-0472">Membrane</keyword>
<feature type="coiled-coil region" evidence="6">
    <location>
        <begin position="576"/>
        <end position="773"/>
    </location>
</feature>
<feature type="region of interest" description="Disordered" evidence="7">
    <location>
        <begin position="172"/>
        <end position="203"/>
    </location>
</feature>
<dbReference type="Pfam" id="PF01465">
    <property type="entry name" value="GRIP"/>
    <property type="match status" value="1"/>
</dbReference>
<feature type="compositionally biased region" description="Basic and acidic residues" evidence="7">
    <location>
        <begin position="800"/>
        <end position="813"/>
    </location>
</feature>
<sequence length="942" mass="106167">MHITYISVFRLLAVSTLFFGAKATVCYECTGYDSDCGDAYEGNVQHEVSCDKKFNTLENGGCTKLKVTSRISGVKTTGVTRSCGSIYDNSECLNKDADIYREPNVRSRTLKCSCKGDRCNNSSVMFRKLKQKIEQEGSPNAKVKVSESAEKSITNSFNDSTDETQTVSAHKQINFTDDPDATASSVTSNRDDSSGDVTSGADTVITMAPVNSTRSEVAPSTLTKEPTSRRANLAATVLKYGEEISEKNQLISQLEMKISLLLENQTGDATSTASGANLRAKLAACEENELKYKSELERQSVHISELEISLKTLELNGAKYKDKLTDLEVKLAEKHEEVLQLSKQLESSKHMVSTVNSELSSLQAQVVTLQDTLEEKNRFLETMKSRNKSDSSVTSTISASLKGDEMSQLKNKLTRVHSRTKQLEKQLEDKNLELSSLLKENQDIKTNLENNKQKALDDFLSVTQEESSLRSELSSLVQKLALLENQHKTQSRLLAEKQKDMTNLELALDKQKSISRQEKEELSASYSKQITELKRTCDSLTLSLATESQSSAKVKEQLDILREEALDKQLDDEKQLSDLHEQLSTVRGELRQLERSKRKEVDELNNLLSSKESAITKLKDSSLAVAAETKVTEERLNEQIEGLQLEVTRLKTDRENITQSQQEMQRNLETIWFTETDELYLRNAELSSQLEKCKIELKSAQATHQQKVVELQEKLQANEVRGSSARQEHETLQEKITLLEDKLSSSEAVQKELDEKVSEIESLKTECSRQEKTISDRNKSLKIHQQTINDLKKTIKRELKGIGDNSKPSHRDSSPSQLLERVRSIPSLTDLERYDSPVEDNAPPPVPTTLRTQTKPADRGLTQQYRHEVNGFCGHKDINFEYLKNVVFSFLMSTDSESLHLVKALAVLLEFTPAEEKLLKDTLEYKMSWWPSTKKPSKKLRK</sequence>
<evidence type="ECO:0000256" key="7">
    <source>
        <dbReference type="SAM" id="MobiDB-lite"/>
    </source>
</evidence>
<feature type="coiled-coil region" evidence="6">
    <location>
        <begin position="406"/>
        <end position="536"/>
    </location>
</feature>
<evidence type="ECO:0000256" key="6">
    <source>
        <dbReference type="SAM" id="Coils"/>
    </source>
</evidence>
<accession>A0A7J7KEZ5</accession>
<dbReference type="InterPro" id="IPR000237">
    <property type="entry name" value="GRIP_dom"/>
</dbReference>
<name>A0A7J7KEZ5_BUGNE</name>
<organism evidence="10 11">
    <name type="scientific">Bugula neritina</name>
    <name type="common">Brown bryozoan</name>
    <name type="synonym">Sertularia neritina</name>
    <dbReference type="NCBI Taxonomy" id="10212"/>
    <lineage>
        <taxon>Eukaryota</taxon>
        <taxon>Metazoa</taxon>
        <taxon>Spiralia</taxon>
        <taxon>Lophotrochozoa</taxon>
        <taxon>Bryozoa</taxon>
        <taxon>Gymnolaemata</taxon>
        <taxon>Cheilostomatida</taxon>
        <taxon>Flustrina</taxon>
        <taxon>Buguloidea</taxon>
        <taxon>Bugulidae</taxon>
        <taxon>Bugula</taxon>
    </lineage>
</organism>
<keyword evidence="8" id="KW-0732">Signal</keyword>
<dbReference type="Proteomes" id="UP000593567">
    <property type="component" value="Unassembled WGS sequence"/>
</dbReference>
<evidence type="ECO:0000256" key="3">
    <source>
        <dbReference type="ARBA" id="ARBA00022490"/>
    </source>
</evidence>
<protein>
    <recommendedName>
        <fullName evidence="9">GRIP domain-containing protein</fullName>
    </recommendedName>
</protein>